<evidence type="ECO:0000313" key="2">
    <source>
        <dbReference type="Proteomes" id="UP000318833"/>
    </source>
</evidence>
<organism evidence="1 2">
    <name type="scientific">Aquimarina algiphila</name>
    <dbReference type="NCBI Taxonomy" id="2047982"/>
    <lineage>
        <taxon>Bacteria</taxon>
        <taxon>Pseudomonadati</taxon>
        <taxon>Bacteroidota</taxon>
        <taxon>Flavobacteriia</taxon>
        <taxon>Flavobacteriales</taxon>
        <taxon>Flavobacteriaceae</taxon>
        <taxon>Aquimarina</taxon>
    </lineage>
</organism>
<dbReference type="OrthoDB" id="1374498at2"/>
<protein>
    <submittedName>
        <fullName evidence="1">Uncharacterized protein</fullName>
    </submittedName>
</protein>
<dbReference type="EMBL" id="VLNR01000002">
    <property type="protein sequence ID" value="TSE11356.1"/>
    <property type="molecule type" value="Genomic_DNA"/>
</dbReference>
<dbReference type="RefSeq" id="WP_143915270.1">
    <property type="nucleotide sequence ID" value="NZ_CANMIK010000084.1"/>
</dbReference>
<dbReference type="PROSITE" id="PS51257">
    <property type="entry name" value="PROKAR_LIPOPROTEIN"/>
    <property type="match status" value="1"/>
</dbReference>
<evidence type="ECO:0000313" key="1">
    <source>
        <dbReference type="EMBL" id="TSE11356.1"/>
    </source>
</evidence>
<dbReference type="Proteomes" id="UP000318833">
    <property type="component" value="Unassembled WGS sequence"/>
</dbReference>
<gene>
    <name evidence="1" type="ORF">FOF46_01625</name>
</gene>
<sequence>MKFNFIILVSLMAISCHTSGQKKDTTRGIKIKWTENLEGDFSFRKNWSYKEGIYKNSFGQISCDWDCPPEVDNMKDKNGKILKDSLQVFYKIIDTIHVPYSLKSENRMYEYSGTNFIEFKKTEKNTITGQSINNVSTHSSLNLNIDNDNCSVWVDFNSIRDLGEHIFPLDSGTIIIDKIVFNQGIIKAVFDFKFKNTLEPEEKLFWKGLIYSEIKNK</sequence>
<accession>A0A554VRU1</accession>
<name>A0A554VRU1_9FLAO</name>
<comment type="caution">
    <text evidence="1">The sequence shown here is derived from an EMBL/GenBank/DDBJ whole genome shotgun (WGS) entry which is preliminary data.</text>
</comment>
<keyword evidence="2" id="KW-1185">Reference proteome</keyword>
<proteinExistence type="predicted"/>
<dbReference type="AlphaFoldDB" id="A0A554VRU1"/>
<reference evidence="1 2" key="1">
    <citation type="submission" date="2019-07" db="EMBL/GenBank/DDBJ databases">
        <title>The draft genome sequence of Aquimarina algiphila M91.</title>
        <authorList>
            <person name="Meng X."/>
        </authorList>
    </citation>
    <scope>NUCLEOTIDE SEQUENCE [LARGE SCALE GENOMIC DNA]</scope>
    <source>
        <strain evidence="1 2">M91</strain>
    </source>
</reference>